<evidence type="ECO:0000313" key="1">
    <source>
        <dbReference type="EMBL" id="NLR66035.1"/>
    </source>
</evidence>
<evidence type="ECO:0000313" key="2">
    <source>
        <dbReference type="Proteomes" id="UP000570474"/>
    </source>
</evidence>
<accession>A0A847RY80</accession>
<dbReference type="AlphaFoldDB" id="A0A847RY80"/>
<organism evidence="1 2">
    <name type="scientific">Chitinophaga varians</name>
    <dbReference type="NCBI Taxonomy" id="2202339"/>
    <lineage>
        <taxon>Bacteria</taxon>
        <taxon>Pseudomonadati</taxon>
        <taxon>Bacteroidota</taxon>
        <taxon>Chitinophagia</taxon>
        <taxon>Chitinophagales</taxon>
        <taxon>Chitinophagaceae</taxon>
        <taxon>Chitinophaga</taxon>
    </lineage>
</organism>
<protein>
    <submittedName>
        <fullName evidence="1">Uncharacterized protein</fullName>
    </submittedName>
</protein>
<proteinExistence type="predicted"/>
<sequence>MTSKQKELLTFSEKIQKGAQKAVRKLVEARAANNKTLVIGDKEGNASTVAARDLLSSMK</sequence>
<dbReference type="EMBL" id="JABAIA010000002">
    <property type="protein sequence ID" value="NLR66035.1"/>
    <property type="molecule type" value="Genomic_DNA"/>
</dbReference>
<dbReference type="RefSeq" id="WP_168871990.1">
    <property type="nucleotide sequence ID" value="NZ_JABAIA010000002.1"/>
</dbReference>
<name>A0A847RY80_9BACT</name>
<gene>
    <name evidence="1" type="ORF">HGH92_17140</name>
</gene>
<dbReference type="Proteomes" id="UP000570474">
    <property type="component" value="Unassembled WGS sequence"/>
</dbReference>
<comment type="caution">
    <text evidence="1">The sequence shown here is derived from an EMBL/GenBank/DDBJ whole genome shotgun (WGS) entry which is preliminary data.</text>
</comment>
<keyword evidence="2" id="KW-1185">Reference proteome</keyword>
<reference evidence="1 2" key="1">
    <citation type="submission" date="2020-04" db="EMBL/GenBank/DDBJ databases">
        <authorList>
            <person name="Yin C."/>
        </authorList>
    </citation>
    <scope>NUCLEOTIDE SEQUENCE [LARGE SCALE GENOMIC DNA]</scope>
    <source>
        <strain evidence="1 2">Ae27</strain>
    </source>
</reference>